<dbReference type="EMBL" id="DXES01000188">
    <property type="protein sequence ID" value="HIX66358.1"/>
    <property type="molecule type" value="Genomic_DNA"/>
</dbReference>
<accession>A0A9D2B812</accession>
<sequence>MAARNLKSLGAVVMPVPRCISASCGMALRLEPEVLPAARRQLEALFPEGTGWRLYLIQDGQPREV</sequence>
<evidence type="ECO:0000313" key="2">
    <source>
        <dbReference type="EMBL" id="HIX66358.1"/>
    </source>
</evidence>
<evidence type="ECO:0000259" key="1">
    <source>
        <dbReference type="Pfam" id="PF11823"/>
    </source>
</evidence>
<name>A0A9D2B812_9FIRM</name>
<reference evidence="2" key="2">
    <citation type="submission" date="2021-04" db="EMBL/GenBank/DDBJ databases">
        <authorList>
            <person name="Gilroy R."/>
        </authorList>
    </citation>
    <scope>NUCLEOTIDE SEQUENCE</scope>
    <source>
        <strain evidence="2">CHK188-5543</strain>
    </source>
</reference>
<dbReference type="InterPro" id="IPR021778">
    <property type="entry name" value="Se/S_carrier-like"/>
</dbReference>
<protein>
    <submittedName>
        <fullName evidence="2">DUF3343 domain-containing protein</fullName>
    </submittedName>
</protein>
<organism evidence="2 3">
    <name type="scientific">Candidatus Anaerotruncus excrementipullorum</name>
    <dbReference type="NCBI Taxonomy" id="2838465"/>
    <lineage>
        <taxon>Bacteria</taxon>
        <taxon>Bacillati</taxon>
        <taxon>Bacillota</taxon>
        <taxon>Clostridia</taxon>
        <taxon>Eubacteriales</taxon>
        <taxon>Oscillospiraceae</taxon>
        <taxon>Anaerotruncus</taxon>
    </lineage>
</organism>
<feature type="domain" description="Putative Se/S carrier protein-like" evidence="1">
    <location>
        <begin position="9"/>
        <end position="43"/>
    </location>
</feature>
<evidence type="ECO:0000313" key="3">
    <source>
        <dbReference type="Proteomes" id="UP000886800"/>
    </source>
</evidence>
<dbReference type="Proteomes" id="UP000886800">
    <property type="component" value="Unassembled WGS sequence"/>
</dbReference>
<comment type="caution">
    <text evidence="2">The sequence shown here is derived from an EMBL/GenBank/DDBJ whole genome shotgun (WGS) entry which is preliminary data.</text>
</comment>
<dbReference type="AlphaFoldDB" id="A0A9D2B812"/>
<gene>
    <name evidence="2" type="ORF">H9736_08935</name>
</gene>
<reference evidence="2" key="1">
    <citation type="journal article" date="2021" name="PeerJ">
        <title>Extensive microbial diversity within the chicken gut microbiome revealed by metagenomics and culture.</title>
        <authorList>
            <person name="Gilroy R."/>
            <person name="Ravi A."/>
            <person name="Getino M."/>
            <person name="Pursley I."/>
            <person name="Horton D.L."/>
            <person name="Alikhan N.F."/>
            <person name="Baker D."/>
            <person name="Gharbi K."/>
            <person name="Hall N."/>
            <person name="Watson M."/>
            <person name="Adriaenssens E.M."/>
            <person name="Foster-Nyarko E."/>
            <person name="Jarju S."/>
            <person name="Secka A."/>
            <person name="Antonio M."/>
            <person name="Oren A."/>
            <person name="Chaudhuri R.R."/>
            <person name="La Ragione R."/>
            <person name="Hildebrand F."/>
            <person name="Pallen M.J."/>
        </authorList>
    </citation>
    <scope>NUCLEOTIDE SEQUENCE</scope>
    <source>
        <strain evidence="2">CHK188-5543</strain>
    </source>
</reference>
<proteinExistence type="predicted"/>
<dbReference type="Pfam" id="PF11823">
    <property type="entry name" value="Se_S_carrier"/>
    <property type="match status" value="1"/>
</dbReference>